<evidence type="ECO:0000313" key="5">
    <source>
        <dbReference type="EMBL" id="VAW83526.1"/>
    </source>
</evidence>
<evidence type="ECO:0008006" key="6">
    <source>
        <dbReference type="Google" id="ProtNLM"/>
    </source>
</evidence>
<organism evidence="5">
    <name type="scientific">hydrothermal vent metagenome</name>
    <dbReference type="NCBI Taxonomy" id="652676"/>
    <lineage>
        <taxon>unclassified sequences</taxon>
        <taxon>metagenomes</taxon>
        <taxon>ecological metagenomes</taxon>
    </lineage>
</organism>
<keyword evidence="2" id="KW-0963">Cytoplasm</keyword>
<dbReference type="InterPro" id="IPR008622">
    <property type="entry name" value="FliT"/>
</dbReference>
<comment type="subcellular location">
    <subcellularLocation>
        <location evidence="1">Cytoplasm</location>
    </subcellularLocation>
</comment>
<keyword evidence="4" id="KW-0143">Chaperone</keyword>
<protein>
    <recommendedName>
        <fullName evidence="6">Flagellar protein FliT</fullName>
    </recommendedName>
</protein>
<proteinExistence type="predicted"/>
<evidence type="ECO:0000256" key="2">
    <source>
        <dbReference type="ARBA" id="ARBA00022490"/>
    </source>
</evidence>
<evidence type="ECO:0000256" key="3">
    <source>
        <dbReference type="ARBA" id="ARBA00022795"/>
    </source>
</evidence>
<sequence length="105" mass="11965">MDSIRREQLRGIVRLSKEMLDKAEELEWDEVAALELRRKQLVMECFRKPVPDPAAVEVAAVIKEILNLNQQVTELGKQCQSQLGIEIHANNRGRAATSAYLSHIR</sequence>
<evidence type="ECO:0000256" key="1">
    <source>
        <dbReference type="ARBA" id="ARBA00004496"/>
    </source>
</evidence>
<reference evidence="5" key="1">
    <citation type="submission" date="2018-06" db="EMBL/GenBank/DDBJ databases">
        <authorList>
            <person name="Zhirakovskaya E."/>
        </authorList>
    </citation>
    <scope>NUCLEOTIDE SEQUENCE</scope>
</reference>
<dbReference type="Gene3D" id="1.20.58.380">
    <property type="entry name" value="Flagellar protein flit"/>
    <property type="match status" value="1"/>
</dbReference>
<gene>
    <name evidence="5" type="ORF">MNBD_GAMMA14-536</name>
</gene>
<dbReference type="Pfam" id="PF05400">
    <property type="entry name" value="FliT"/>
    <property type="match status" value="1"/>
</dbReference>
<keyword evidence="3" id="KW-1005">Bacterial flagellum biogenesis</keyword>
<dbReference type="AlphaFoldDB" id="A0A3B0ZSD2"/>
<dbReference type="EMBL" id="UOFM01000556">
    <property type="protein sequence ID" value="VAW83526.1"/>
    <property type="molecule type" value="Genomic_DNA"/>
</dbReference>
<name>A0A3B0ZSD2_9ZZZZ</name>
<evidence type="ECO:0000256" key="4">
    <source>
        <dbReference type="ARBA" id="ARBA00023186"/>
    </source>
</evidence>
<accession>A0A3B0ZSD2</accession>